<protein>
    <submittedName>
        <fullName evidence="6">Diuretic hormone</fullName>
    </submittedName>
</protein>
<dbReference type="GO" id="GO:0005576">
    <property type="term" value="C:extracellular region"/>
    <property type="evidence" value="ECO:0007669"/>
    <property type="project" value="UniProtKB-SubCell"/>
</dbReference>
<sequence length="322" mass="37664">MTFTAILVSLLFVAMGKSYPISYSAYDERDLSRDHPPLLLLVDHRIPDLENEMFDSGNDPGSTVIRTKRIGSLSIVNSLDVLRQRVLLELARRKALQDQRQIDANRRILETIGKRSLPLYNRDMPKSVDSRIRNGIQYIIEEEGKSNDQNITPERIPDRLQDWLQTDDYAFREKQDDKTRRNEMFDSGNDPGSTVIRTKRIGSLSIVNSLDVLRQRVLLELARRKALQDQRQIDANRRILETIGKRSLPLYNRDMPKSVDSRIRNGIQYIIEEEGKSNDQNITPERIPDRLQDWLQTDDYAFREKQDDKTRRVIILIPRLFF</sequence>
<dbReference type="AlphaFoldDB" id="A0A310SGG7"/>
<feature type="chain" id="PRO_5016329848" evidence="4">
    <location>
        <begin position="19"/>
        <end position="322"/>
    </location>
</feature>
<comment type="subcellular location">
    <subcellularLocation>
        <location evidence="1">Secreted</location>
    </subcellularLocation>
</comment>
<dbReference type="Pfam" id="PF00473">
    <property type="entry name" value="CRF"/>
    <property type="match status" value="2"/>
</dbReference>
<gene>
    <name evidence="6" type="ORF">WN48_01759</name>
</gene>
<feature type="domain" description="Corticotropin-releasing factor" evidence="5">
    <location>
        <begin position="69"/>
        <end position="112"/>
    </location>
</feature>
<evidence type="ECO:0000256" key="1">
    <source>
        <dbReference type="ARBA" id="ARBA00004613"/>
    </source>
</evidence>
<proteinExistence type="predicted"/>
<accession>A0A310SGG7</accession>
<keyword evidence="4" id="KW-0732">Signal</keyword>
<keyword evidence="3" id="KW-0372">Hormone</keyword>
<keyword evidence="2" id="KW-0964">Secreted</keyword>
<feature type="domain" description="Corticotropin-releasing factor" evidence="5">
    <location>
        <begin position="200"/>
        <end position="243"/>
    </location>
</feature>
<dbReference type="EMBL" id="KQ761402">
    <property type="protein sequence ID" value="OAD57581.1"/>
    <property type="molecule type" value="Genomic_DNA"/>
</dbReference>
<keyword evidence="7" id="KW-1185">Reference proteome</keyword>
<feature type="signal peptide" evidence="4">
    <location>
        <begin position="1"/>
        <end position="18"/>
    </location>
</feature>
<dbReference type="GO" id="GO:0005179">
    <property type="term" value="F:hormone activity"/>
    <property type="evidence" value="ECO:0007669"/>
    <property type="project" value="UniProtKB-KW"/>
</dbReference>
<organism evidence="6 7">
    <name type="scientific">Eufriesea mexicana</name>
    <dbReference type="NCBI Taxonomy" id="516756"/>
    <lineage>
        <taxon>Eukaryota</taxon>
        <taxon>Metazoa</taxon>
        <taxon>Ecdysozoa</taxon>
        <taxon>Arthropoda</taxon>
        <taxon>Hexapoda</taxon>
        <taxon>Insecta</taxon>
        <taxon>Pterygota</taxon>
        <taxon>Neoptera</taxon>
        <taxon>Endopterygota</taxon>
        <taxon>Hymenoptera</taxon>
        <taxon>Apocrita</taxon>
        <taxon>Aculeata</taxon>
        <taxon>Apoidea</taxon>
        <taxon>Anthophila</taxon>
        <taxon>Apidae</taxon>
        <taxon>Eufriesea</taxon>
    </lineage>
</organism>
<dbReference type="SMART" id="SM00039">
    <property type="entry name" value="CRF"/>
    <property type="match status" value="2"/>
</dbReference>
<reference evidence="6 7" key="1">
    <citation type="submission" date="2015-07" db="EMBL/GenBank/DDBJ databases">
        <title>The genome of Eufriesea mexicana.</title>
        <authorList>
            <person name="Pan H."/>
            <person name="Kapheim K."/>
        </authorList>
    </citation>
    <scope>NUCLEOTIDE SEQUENCE [LARGE SCALE GENOMIC DNA]</scope>
    <source>
        <strain evidence="6">0111107269</strain>
        <tissue evidence="6">Whole body</tissue>
    </source>
</reference>
<dbReference type="Proteomes" id="UP000250275">
    <property type="component" value="Unassembled WGS sequence"/>
</dbReference>
<name>A0A310SGG7_9HYME</name>
<evidence type="ECO:0000313" key="6">
    <source>
        <dbReference type="EMBL" id="OAD57581.1"/>
    </source>
</evidence>
<dbReference type="OrthoDB" id="6418774at2759"/>
<evidence type="ECO:0000313" key="7">
    <source>
        <dbReference type="Proteomes" id="UP000250275"/>
    </source>
</evidence>
<dbReference type="InterPro" id="IPR000187">
    <property type="entry name" value="CRF"/>
</dbReference>
<evidence type="ECO:0000256" key="4">
    <source>
        <dbReference type="SAM" id="SignalP"/>
    </source>
</evidence>
<evidence type="ECO:0000256" key="3">
    <source>
        <dbReference type="ARBA" id="ARBA00022702"/>
    </source>
</evidence>
<evidence type="ECO:0000256" key="2">
    <source>
        <dbReference type="ARBA" id="ARBA00022525"/>
    </source>
</evidence>
<evidence type="ECO:0000259" key="5">
    <source>
        <dbReference type="SMART" id="SM00039"/>
    </source>
</evidence>